<keyword evidence="6" id="KW-1185">Reference proteome</keyword>
<dbReference type="Pfam" id="PF00017">
    <property type="entry name" value="SH2"/>
    <property type="match status" value="1"/>
</dbReference>
<accession>A0A2B4SA93</accession>
<protein>
    <submittedName>
        <fullName evidence="5">Suppressor of cytokine signaling 6</fullName>
    </submittedName>
</protein>
<dbReference type="OrthoDB" id="5979828at2759"/>
<evidence type="ECO:0000256" key="3">
    <source>
        <dbReference type="SAM" id="MobiDB-lite"/>
    </source>
</evidence>
<feature type="compositionally biased region" description="Acidic residues" evidence="3">
    <location>
        <begin position="38"/>
        <end position="48"/>
    </location>
</feature>
<dbReference type="PROSITE" id="PS50001">
    <property type="entry name" value="SH2"/>
    <property type="match status" value="1"/>
</dbReference>
<organism evidence="5 6">
    <name type="scientific">Stylophora pistillata</name>
    <name type="common">Smooth cauliflower coral</name>
    <dbReference type="NCBI Taxonomy" id="50429"/>
    <lineage>
        <taxon>Eukaryota</taxon>
        <taxon>Metazoa</taxon>
        <taxon>Cnidaria</taxon>
        <taxon>Anthozoa</taxon>
        <taxon>Hexacorallia</taxon>
        <taxon>Scleractinia</taxon>
        <taxon>Astrocoeniina</taxon>
        <taxon>Pocilloporidae</taxon>
        <taxon>Stylophora</taxon>
    </lineage>
</organism>
<feature type="compositionally biased region" description="Acidic residues" evidence="3">
    <location>
        <begin position="1"/>
        <end position="12"/>
    </location>
</feature>
<evidence type="ECO:0000313" key="5">
    <source>
        <dbReference type="EMBL" id="PFX26029.1"/>
    </source>
</evidence>
<sequence length="457" mass="51686">MDESEREGEEQVYDFIGNASDENSNEIEGVERTSAGEESLETGTDEVDQGLAASPTEDTVVEKKNILLKLREKFRRRRLSEDSLGEHFDSEETNESLAAYSSIEDDELPTTTKRLSLKHKTLSFPGFAKDRYFNTTGAKRSRSKSFSFRMQSKEMKAKRKEDMFARNKQAGDTCSTSTWLHCEAAQGDPHIELAQKRAVPPPPPPRSVKSQFTRIKHRQIVKSLTLSLDELDPCSGGVQGVPTIEGVEKQLNAKCQQTATKTNCQQYSVPLTKSLESLSHYSWYWGPIDQFEAEVFLQDKPDGCFLVRDSFHEFHLYSVSYRCRGRTCHTRIRFRNGIFYFVAPPDETGTKTVVGLIKKSMKMSLKGPMCFSKASSFLGFPTFPIRLTTPVSRFEELPSLQHLCRGCTKVLEVVLQEKSGKENTASKQENRNQPCKQLKIRVSMPKPSVSLGPMFLL</sequence>
<dbReference type="Proteomes" id="UP000225706">
    <property type="component" value="Unassembled WGS sequence"/>
</dbReference>
<evidence type="ECO:0000259" key="4">
    <source>
        <dbReference type="PROSITE" id="PS50001"/>
    </source>
</evidence>
<dbReference type="InterPro" id="IPR036860">
    <property type="entry name" value="SH2_dom_sf"/>
</dbReference>
<dbReference type="GO" id="GO:0005942">
    <property type="term" value="C:phosphatidylinositol 3-kinase complex"/>
    <property type="evidence" value="ECO:0007669"/>
    <property type="project" value="TreeGrafter"/>
</dbReference>
<dbReference type="GO" id="GO:0046854">
    <property type="term" value="P:phosphatidylinositol phosphate biosynthetic process"/>
    <property type="evidence" value="ECO:0007669"/>
    <property type="project" value="TreeGrafter"/>
</dbReference>
<dbReference type="Gene3D" id="3.30.505.10">
    <property type="entry name" value="SH2 domain"/>
    <property type="match status" value="1"/>
</dbReference>
<dbReference type="PANTHER" id="PTHR10155">
    <property type="entry name" value="PHOSPHATIDYLINOSITOL 3-KINASE REGULATORY SUBUNIT"/>
    <property type="match status" value="1"/>
</dbReference>
<name>A0A2B4SA93_STYPI</name>
<feature type="region of interest" description="Disordered" evidence="3">
    <location>
        <begin position="1"/>
        <end position="58"/>
    </location>
</feature>
<gene>
    <name evidence="5" type="primary">SOCS6</name>
    <name evidence="5" type="ORF">AWC38_SpisGene9355</name>
</gene>
<evidence type="ECO:0000256" key="1">
    <source>
        <dbReference type="ARBA" id="ARBA00022999"/>
    </source>
</evidence>
<evidence type="ECO:0000313" key="6">
    <source>
        <dbReference type="Proteomes" id="UP000225706"/>
    </source>
</evidence>
<feature type="region of interest" description="Disordered" evidence="3">
    <location>
        <begin position="86"/>
        <end position="105"/>
    </location>
</feature>
<dbReference type="PANTHER" id="PTHR10155:SF32">
    <property type="entry name" value="LP02169P"/>
    <property type="match status" value="1"/>
</dbReference>
<dbReference type="STRING" id="50429.A0A2B4SA93"/>
<comment type="caution">
    <text evidence="5">The sequence shown here is derived from an EMBL/GenBank/DDBJ whole genome shotgun (WGS) entry which is preliminary data.</text>
</comment>
<dbReference type="SMART" id="SM00252">
    <property type="entry name" value="SH2"/>
    <property type="match status" value="1"/>
</dbReference>
<keyword evidence="1 2" id="KW-0727">SH2 domain</keyword>
<dbReference type="EMBL" id="LSMT01000136">
    <property type="protein sequence ID" value="PFX26029.1"/>
    <property type="molecule type" value="Genomic_DNA"/>
</dbReference>
<feature type="domain" description="SH2" evidence="4">
    <location>
        <begin position="283"/>
        <end position="391"/>
    </location>
</feature>
<dbReference type="InterPro" id="IPR000980">
    <property type="entry name" value="SH2"/>
</dbReference>
<dbReference type="GO" id="GO:0046935">
    <property type="term" value="F:1-phosphatidylinositol-3-kinase regulator activity"/>
    <property type="evidence" value="ECO:0007669"/>
    <property type="project" value="TreeGrafter"/>
</dbReference>
<evidence type="ECO:0000256" key="2">
    <source>
        <dbReference type="PROSITE-ProRule" id="PRU00191"/>
    </source>
</evidence>
<reference evidence="6" key="1">
    <citation type="journal article" date="2017" name="bioRxiv">
        <title>Comparative analysis of the genomes of Stylophora pistillata and Acropora digitifera provides evidence for extensive differences between species of corals.</title>
        <authorList>
            <person name="Voolstra C.R."/>
            <person name="Li Y."/>
            <person name="Liew Y.J."/>
            <person name="Baumgarten S."/>
            <person name="Zoccola D."/>
            <person name="Flot J.-F."/>
            <person name="Tambutte S."/>
            <person name="Allemand D."/>
            <person name="Aranda M."/>
        </authorList>
    </citation>
    <scope>NUCLEOTIDE SEQUENCE [LARGE SCALE GENOMIC DNA]</scope>
</reference>
<proteinExistence type="predicted"/>
<dbReference type="SUPFAM" id="SSF55550">
    <property type="entry name" value="SH2 domain"/>
    <property type="match status" value="1"/>
</dbReference>
<dbReference type="AlphaFoldDB" id="A0A2B4SA93"/>